<evidence type="ECO:0000256" key="1">
    <source>
        <dbReference type="SAM" id="SignalP"/>
    </source>
</evidence>
<keyword evidence="3" id="KW-1185">Reference proteome</keyword>
<name>A0A0L0S2S1_ALLM3</name>
<sequence>MNKHASLASLLISAVAGALILATSVQFAAAARATARVPEKIIYPKVYAFADPRYMPMPMDVTHDADGSIRLVLKGLTIPRGQMHMFGFHTVYPIPIPAGIKSVTISVTFAVKQAPVSPPYMARSIRIPRTCAIQLTHKELSDPSRMFARRAPTYGDYGSLAQVESFRVTLPARDLGSHVPSTMLKVFHKHQPNNKRPCLDVTTVVVKEFKIIFHSIEQPAWYGKLMAMGDTGRAIDEDDDGDEDAFDEYGGAYSVDEAFGDGEYVGCDE</sequence>
<feature type="signal peptide" evidence="1">
    <location>
        <begin position="1"/>
        <end position="30"/>
    </location>
</feature>
<protein>
    <submittedName>
        <fullName evidence="2">Uncharacterized protein</fullName>
    </submittedName>
</protein>
<evidence type="ECO:0000313" key="2">
    <source>
        <dbReference type="EMBL" id="KNE56700.1"/>
    </source>
</evidence>
<dbReference type="AlphaFoldDB" id="A0A0L0S2S1"/>
<gene>
    <name evidence="2" type="ORF">AMAG_02482</name>
</gene>
<dbReference type="OrthoDB" id="10349717at2759"/>
<organism evidence="2 3">
    <name type="scientific">Allomyces macrogynus (strain ATCC 38327)</name>
    <name type="common">Allomyces javanicus var. macrogynus</name>
    <dbReference type="NCBI Taxonomy" id="578462"/>
    <lineage>
        <taxon>Eukaryota</taxon>
        <taxon>Fungi</taxon>
        <taxon>Fungi incertae sedis</taxon>
        <taxon>Blastocladiomycota</taxon>
        <taxon>Blastocladiomycetes</taxon>
        <taxon>Blastocladiales</taxon>
        <taxon>Blastocladiaceae</taxon>
        <taxon>Allomyces</taxon>
    </lineage>
</organism>
<dbReference type="Proteomes" id="UP000054350">
    <property type="component" value="Unassembled WGS sequence"/>
</dbReference>
<dbReference type="EMBL" id="GG745330">
    <property type="protein sequence ID" value="KNE56700.1"/>
    <property type="molecule type" value="Genomic_DNA"/>
</dbReference>
<evidence type="ECO:0000313" key="3">
    <source>
        <dbReference type="Proteomes" id="UP000054350"/>
    </source>
</evidence>
<reference evidence="3" key="2">
    <citation type="submission" date="2009-11" db="EMBL/GenBank/DDBJ databases">
        <title>The Genome Sequence of Allomyces macrogynus strain ATCC 38327.</title>
        <authorList>
            <consortium name="The Broad Institute Genome Sequencing Platform"/>
            <person name="Russ C."/>
            <person name="Cuomo C."/>
            <person name="Shea T."/>
            <person name="Young S.K."/>
            <person name="Zeng Q."/>
            <person name="Koehrsen M."/>
            <person name="Haas B."/>
            <person name="Borodovsky M."/>
            <person name="Guigo R."/>
            <person name="Alvarado L."/>
            <person name="Berlin A."/>
            <person name="Borenstein D."/>
            <person name="Chen Z."/>
            <person name="Engels R."/>
            <person name="Freedman E."/>
            <person name="Gellesch M."/>
            <person name="Goldberg J."/>
            <person name="Griggs A."/>
            <person name="Gujja S."/>
            <person name="Heiman D."/>
            <person name="Hepburn T."/>
            <person name="Howarth C."/>
            <person name="Jen D."/>
            <person name="Larson L."/>
            <person name="Lewis B."/>
            <person name="Mehta T."/>
            <person name="Park D."/>
            <person name="Pearson M."/>
            <person name="Roberts A."/>
            <person name="Saif S."/>
            <person name="Shenoy N."/>
            <person name="Sisk P."/>
            <person name="Stolte C."/>
            <person name="Sykes S."/>
            <person name="Walk T."/>
            <person name="White J."/>
            <person name="Yandava C."/>
            <person name="Burger G."/>
            <person name="Gray M.W."/>
            <person name="Holland P.W.H."/>
            <person name="King N."/>
            <person name="Lang F.B.F."/>
            <person name="Roger A.J."/>
            <person name="Ruiz-Trillo I."/>
            <person name="Lander E."/>
            <person name="Nusbaum C."/>
        </authorList>
    </citation>
    <scope>NUCLEOTIDE SEQUENCE [LARGE SCALE GENOMIC DNA]</scope>
    <source>
        <strain evidence="3">ATCC 38327</strain>
    </source>
</reference>
<reference evidence="2 3" key="1">
    <citation type="submission" date="2009-11" db="EMBL/GenBank/DDBJ databases">
        <title>Annotation of Allomyces macrogynus ATCC 38327.</title>
        <authorList>
            <consortium name="The Broad Institute Genome Sequencing Platform"/>
            <person name="Russ C."/>
            <person name="Cuomo C."/>
            <person name="Burger G."/>
            <person name="Gray M.W."/>
            <person name="Holland P.W.H."/>
            <person name="King N."/>
            <person name="Lang F.B.F."/>
            <person name="Roger A.J."/>
            <person name="Ruiz-Trillo I."/>
            <person name="Young S.K."/>
            <person name="Zeng Q."/>
            <person name="Gargeya S."/>
            <person name="Fitzgerald M."/>
            <person name="Haas B."/>
            <person name="Abouelleil A."/>
            <person name="Alvarado L."/>
            <person name="Arachchi H.M."/>
            <person name="Berlin A."/>
            <person name="Chapman S.B."/>
            <person name="Gearin G."/>
            <person name="Goldberg J."/>
            <person name="Griggs A."/>
            <person name="Gujja S."/>
            <person name="Hansen M."/>
            <person name="Heiman D."/>
            <person name="Howarth C."/>
            <person name="Larimer J."/>
            <person name="Lui A."/>
            <person name="MacDonald P.J.P."/>
            <person name="McCowen C."/>
            <person name="Montmayeur A."/>
            <person name="Murphy C."/>
            <person name="Neiman D."/>
            <person name="Pearson M."/>
            <person name="Priest M."/>
            <person name="Roberts A."/>
            <person name="Saif S."/>
            <person name="Shea T."/>
            <person name="Sisk P."/>
            <person name="Stolte C."/>
            <person name="Sykes S."/>
            <person name="Wortman J."/>
            <person name="Nusbaum C."/>
            <person name="Birren B."/>
        </authorList>
    </citation>
    <scope>NUCLEOTIDE SEQUENCE [LARGE SCALE GENOMIC DNA]</scope>
    <source>
        <strain evidence="2 3">ATCC 38327</strain>
    </source>
</reference>
<dbReference type="VEuPathDB" id="FungiDB:AMAG_02482"/>
<feature type="chain" id="PRO_5005547793" evidence="1">
    <location>
        <begin position="31"/>
        <end position="269"/>
    </location>
</feature>
<accession>A0A0L0S2S1</accession>
<proteinExistence type="predicted"/>
<keyword evidence="1" id="KW-0732">Signal</keyword>